<dbReference type="OrthoDB" id="3479918at2"/>
<dbReference type="RefSeq" id="WP_132328399.1">
    <property type="nucleotide sequence ID" value="NZ_SMJZ01000001.1"/>
</dbReference>
<evidence type="ECO:0000313" key="2">
    <source>
        <dbReference type="EMBL" id="TDC11420.1"/>
    </source>
</evidence>
<evidence type="ECO:0000313" key="3">
    <source>
        <dbReference type="Proteomes" id="UP000295157"/>
    </source>
</evidence>
<name>A0A4R4NTR2_9ACTN</name>
<reference evidence="2 3" key="1">
    <citation type="submission" date="2019-02" db="EMBL/GenBank/DDBJ databases">
        <title>Draft genome sequences of novel Actinobacteria.</title>
        <authorList>
            <person name="Sahin N."/>
            <person name="Ay H."/>
            <person name="Saygin H."/>
        </authorList>
    </citation>
    <scope>NUCLEOTIDE SEQUENCE [LARGE SCALE GENOMIC DNA]</scope>
    <source>
        <strain evidence="2 3">KC201</strain>
    </source>
</reference>
<feature type="region of interest" description="Disordered" evidence="1">
    <location>
        <begin position="38"/>
        <end position="57"/>
    </location>
</feature>
<keyword evidence="3" id="KW-1185">Reference proteome</keyword>
<organism evidence="2 3">
    <name type="scientific">Nonomuraea longispora</name>
    <dbReference type="NCBI Taxonomy" id="1848320"/>
    <lineage>
        <taxon>Bacteria</taxon>
        <taxon>Bacillati</taxon>
        <taxon>Actinomycetota</taxon>
        <taxon>Actinomycetes</taxon>
        <taxon>Streptosporangiales</taxon>
        <taxon>Streptosporangiaceae</taxon>
        <taxon>Nonomuraea</taxon>
    </lineage>
</organism>
<sequence length="105" mass="11191">MSDRITCPECEGRGGQRYGTLFVACQFCGGLGWVGEHNEPAERGNDDQPPPPPPTAANHKVWTDPYISSAFPCRLCLGARKVSHVDEQAGTLVMVPCSCATPGST</sequence>
<protein>
    <submittedName>
        <fullName evidence="2">Uncharacterized protein</fullName>
    </submittedName>
</protein>
<dbReference type="Proteomes" id="UP000295157">
    <property type="component" value="Unassembled WGS sequence"/>
</dbReference>
<dbReference type="AlphaFoldDB" id="A0A4R4NTR2"/>
<evidence type="ECO:0000256" key="1">
    <source>
        <dbReference type="SAM" id="MobiDB-lite"/>
    </source>
</evidence>
<proteinExistence type="predicted"/>
<gene>
    <name evidence="2" type="ORF">E1267_00270</name>
</gene>
<dbReference type="EMBL" id="SMJZ01000001">
    <property type="protein sequence ID" value="TDC11420.1"/>
    <property type="molecule type" value="Genomic_DNA"/>
</dbReference>
<accession>A0A4R4NTR2</accession>
<comment type="caution">
    <text evidence="2">The sequence shown here is derived from an EMBL/GenBank/DDBJ whole genome shotgun (WGS) entry which is preliminary data.</text>
</comment>